<name>A0AAD9IDG9_9PEZI</name>
<sequence length="473" mass="54197">MDPAPKRAVVPRDFKLMIEADNGEKGLGAGACSYGLEDEHALKRPAPQRELDFYRWRGTIWGPPHGAHENRIYDLKMICDENYPSAPPKFFFISKINLPGVNQQTGELEPNFVPYLRDWSELYQKWLQTAPNTPDTMTLEAALLAIRKYMDQHKKMEQPPEGAKSACFSLYRALLRLGPRVPVPDDVATVVGSLSPIRDLTRRSFRRNKNDTSTRLVVSALRNGYKFLDLLSRARSPTSAENGHIVSFLRETLPHLRARRERAAQRHAPHLASTAPRPGTVPVLTRDPAAPAHAPVFRPTARPLPLAQLGGSGVRRVPRLDHADGAPFLRLGRPQPRELSRVLRQRHMTRDARYAKLAELQEEALPEAAVEDQWDRAVQELMRRERQSDKCEGNETFVDPVRAAIWEVREKIDLDSREKVARGKALWELVLQEKALAQQEQRERRERREETRKERREERLRAHKEEEGTPVED</sequence>
<dbReference type="InterPro" id="IPR008011">
    <property type="entry name" value="Complex1_LYR_dom"/>
</dbReference>
<evidence type="ECO:0000313" key="3">
    <source>
        <dbReference type="EMBL" id="KAK2074767.1"/>
    </source>
</evidence>
<accession>A0AAD9IDG9</accession>
<organism evidence="3 4">
    <name type="scientific">Phyllachora maydis</name>
    <dbReference type="NCBI Taxonomy" id="1825666"/>
    <lineage>
        <taxon>Eukaryota</taxon>
        <taxon>Fungi</taxon>
        <taxon>Dikarya</taxon>
        <taxon>Ascomycota</taxon>
        <taxon>Pezizomycotina</taxon>
        <taxon>Sordariomycetes</taxon>
        <taxon>Sordariomycetidae</taxon>
        <taxon>Phyllachorales</taxon>
        <taxon>Phyllachoraceae</taxon>
        <taxon>Phyllachora</taxon>
    </lineage>
</organism>
<evidence type="ECO:0000256" key="1">
    <source>
        <dbReference type="SAM" id="MobiDB-lite"/>
    </source>
</evidence>
<dbReference type="SMART" id="SM00212">
    <property type="entry name" value="UBCc"/>
    <property type="match status" value="1"/>
</dbReference>
<dbReference type="AlphaFoldDB" id="A0AAD9IDG9"/>
<dbReference type="InterPro" id="IPR046896">
    <property type="entry name" value="Cup1-like_N"/>
</dbReference>
<protein>
    <recommendedName>
        <fullName evidence="2">UBC core domain-containing protein</fullName>
    </recommendedName>
</protein>
<evidence type="ECO:0000259" key="2">
    <source>
        <dbReference type="PROSITE" id="PS50127"/>
    </source>
</evidence>
<feature type="domain" description="UBC core" evidence="2">
    <location>
        <begin position="11"/>
        <end position="187"/>
    </location>
</feature>
<gene>
    <name evidence="3" type="ORF">P8C59_008949</name>
</gene>
<dbReference type="Pfam" id="PF00179">
    <property type="entry name" value="UQ_con"/>
    <property type="match status" value="1"/>
</dbReference>
<reference evidence="3" key="1">
    <citation type="journal article" date="2023" name="Mol. Plant Microbe Interact.">
        <title>Elucidating the Obligate Nature and Biological Capacity of an Invasive Fungal Corn Pathogen.</title>
        <authorList>
            <person name="MacCready J.S."/>
            <person name="Roggenkamp E.M."/>
            <person name="Gdanetz K."/>
            <person name="Chilvers M.I."/>
        </authorList>
    </citation>
    <scope>NUCLEOTIDE SEQUENCE</scope>
    <source>
        <strain evidence="3">PM02</strain>
    </source>
</reference>
<dbReference type="SUPFAM" id="SSF54495">
    <property type="entry name" value="UBC-like"/>
    <property type="match status" value="1"/>
</dbReference>
<evidence type="ECO:0000313" key="4">
    <source>
        <dbReference type="Proteomes" id="UP001217918"/>
    </source>
</evidence>
<dbReference type="InterPro" id="IPR000608">
    <property type="entry name" value="UBC"/>
</dbReference>
<feature type="region of interest" description="Disordered" evidence="1">
    <location>
        <begin position="261"/>
        <end position="297"/>
    </location>
</feature>
<dbReference type="Proteomes" id="UP001217918">
    <property type="component" value="Unassembled WGS sequence"/>
</dbReference>
<dbReference type="CDD" id="cd20273">
    <property type="entry name" value="Complex1_LYR_unchar"/>
    <property type="match status" value="1"/>
</dbReference>
<proteinExistence type="predicted"/>
<dbReference type="Gene3D" id="3.10.110.10">
    <property type="entry name" value="Ubiquitin Conjugating Enzyme"/>
    <property type="match status" value="1"/>
</dbReference>
<comment type="caution">
    <text evidence="3">The sequence shown here is derived from an EMBL/GenBank/DDBJ whole genome shotgun (WGS) entry which is preliminary data.</text>
</comment>
<feature type="compositionally biased region" description="Basic and acidic residues" evidence="1">
    <location>
        <begin position="440"/>
        <end position="467"/>
    </location>
</feature>
<keyword evidence="4" id="KW-1185">Reference proteome</keyword>
<dbReference type="PROSITE" id="PS50127">
    <property type="entry name" value="UBC_2"/>
    <property type="match status" value="1"/>
</dbReference>
<dbReference type="InterPro" id="IPR016135">
    <property type="entry name" value="UBQ-conjugating_enzyme/RWD"/>
</dbReference>
<feature type="region of interest" description="Disordered" evidence="1">
    <location>
        <begin position="436"/>
        <end position="473"/>
    </location>
</feature>
<dbReference type="Pfam" id="PF05347">
    <property type="entry name" value="Complex1_LYR"/>
    <property type="match status" value="1"/>
</dbReference>
<dbReference type="EMBL" id="JAQQPM010000008">
    <property type="protein sequence ID" value="KAK2074767.1"/>
    <property type="molecule type" value="Genomic_DNA"/>
</dbReference>